<protein>
    <submittedName>
        <fullName evidence="2">Uncharacterized protein</fullName>
    </submittedName>
</protein>
<evidence type="ECO:0000313" key="2">
    <source>
        <dbReference type="EMBL" id="KAK1327599.1"/>
    </source>
</evidence>
<gene>
    <name evidence="2" type="ORF">QTO34_012888</name>
</gene>
<dbReference type="EMBL" id="JAULJE010000027">
    <property type="protein sequence ID" value="KAK1327599.1"/>
    <property type="molecule type" value="Genomic_DNA"/>
</dbReference>
<evidence type="ECO:0000313" key="3">
    <source>
        <dbReference type="Proteomes" id="UP001177744"/>
    </source>
</evidence>
<evidence type="ECO:0000256" key="1">
    <source>
        <dbReference type="SAM" id="MobiDB-lite"/>
    </source>
</evidence>
<sequence length="249" mass="26516">MTLQSSGRCSNPALPLPLPPPLPLPLTLPFVPAEENEERTMIDPTSKDDPKFKELVKVRRERSKPVGWGGLDAVLGRLGGLTGACETLAYTLRRAEERLEGGAAAPGVDGFRGSARGGSVTPGCARSAPVRCGSLIWADGQFRSVWECGRQLDGETAPEGQGRGRRLSLRSVASKLRLCHGTLLVAWGVARMDAGATADPDQGALQKVMDERRLRPVRGSSASSRAGSRGHSRGWALCTATWHGQKSSL</sequence>
<dbReference type="Proteomes" id="UP001177744">
    <property type="component" value="Unassembled WGS sequence"/>
</dbReference>
<feature type="region of interest" description="Disordered" evidence="1">
    <location>
        <begin position="197"/>
        <end position="231"/>
    </location>
</feature>
<feature type="region of interest" description="Disordered" evidence="1">
    <location>
        <begin position="1"/>
        <end position="20"/>
    </location>
</feature>
<organism evidence="2 3">
    <name type="scientific">Cnephaeus nilssonii</name>
    <name type="common">Northern bat</name>
    <name type="synonym">Eptesicus nilssonii</name>
    <dbReference type="NCBI Taxonomy" id="3371016"/>
    <lineage>
        <taxon>Eukaryota</taxon>
        <taxon>Metazoa</taxon>
        <taxon>Chordata</taxon>
        <taxon>Craniata</taxon>
        <taxon>Vertebrata</taxon>
        <taxon>Euteleostomi</taxon>
        <taxon>Mammalia</taxon>
        <taxon>Eutheria</taxon>
        <taxon>Laurasiatheria</taxon>
        <taxon>Chiroptera</taxon>
        <taxon>Yangochiroptera</taxon>
        <taxon>Vespertilionidae</taxon>
        <taxon>Cnephaeus</taxon>
    </lineage>
</organism>
<keyword evidence="3" id="KW-1185">Reference proteome</keyword>
<name>A0AA40LD14_CNENI</name>
<proteinExistence type="predicted"/>
<dbReference type="AlphaFoldDB" id="A0AA40LD14"/>
<reference evidence="2" key="1">
    <citation type="submission" date="2023-06" db="EMBL/GenBank/DDBJ databases">
        <title>Reference genome for the Northern bat (Eptesicus nilssonii), a most northern bat species.</title>
        <authorList>
            <person name="Laine V.N."/>
            <person name="Pulliainen A.T."/>
            <person name="Lilley T.M."/>
        </authorList>
    </citation>
    <scope>NUCLEOTIDE SEQUENCE</scope>
    <source>
        <strain evidence="2">BLF_Eptnil</strain>
        <tissue evidence="2">Kidney</tissue>
    </source>
</reference>
<feature type="compositionally biased region" description="Low complexity" evidence="1">
    <location>
        <begin position="218"/>
        <end position="229"/>
    </location>
</feature>
<accession>A0AA40LD14</accession>
<comment type="caution">
    <text evidence="2">The sequence shown here is derived from an EMBL/GenBank/DDBJ whole genome shotgun (WGS) entry which is preliminary data.</text>
</comment>